<feature type="transmembrane region" description="Helical" evidence="6">
    <location>
        <begin position="68"/>
        <end position="89"/>
    </location>
</feature>
<name>A0A1J4PSH3_9ACTN</name>
<reference evidence="8" key="1">
    <citation type="submission" date="2016-10" db="EMBL/GenBank/DDBJ databases">
        <title>Genome sequence of Streptomyces malaysiense MUSC 136.</title>
        <authorList>
            <person name="Lee L.-H."/>
            <person name="Ser H.-L."/>
        </authorList>
    </citation>
    <scope>NUCLEOTIDE SEQUENCE [LARGE SCALE GENOMIC DNA]</scope>
    <source>
        <strain evidence="8">MUSC 136</strain>
    </source>
</reference>
<sequence>MPDHDAPSPEGEVPSASFGGGEIEGPGLRNTLANERTLLAWFRTALALLAASFAVVRFTDITPRALRLAMGSYLIVLAIGVIAAGYAQWRGRQARIRGPATLDHGLGALSLTVALFLLAGFVVAAVVVAP</sequence>
<feature type="transmembrane region" description="Helical" evidence="6">
    <location>
        <begin position="109"/>
        <end position="129"/>
    </location>
</feature>
<feature type="transmembrane region" description="Helical" evidence="6">
    <location>
        <begin position="38"/>
        <end position="56"/>
    </location>
</feature>
<keyword evidence="4 6" id="KW-0472">Membrane</keyword>
<comment type="subcellular location">
    <subcellularLocation>
        <location evidence="1">Endomembrane system</location>
        <topology evidence="1">Multi-pass membrane protein</topology>
    </subcellularLocation>
</comment>
<dbReference type="Pfam" id="PF02656">
    <property type="entry name" value="DUF202"/>
    <property type="match status" value="1"/>
</dbReference>
<protein>
    <recommendedName>
        <fullName evidence="7">DUF202 domain-containing protein</fullName>
    </recommendedName>
</protein>
<keyword evidence="9" id="KW-1185">Reference proteome</keyword>
<proteinExistence type="predicted"/>
<feature type="domain" description="DUF202" evidence="7">
    <location>
        <begin position="29"/>
        <end position="94"/>
    </location>
</feature>
<dbReference type="GO" id="GO:0012505">
    <property type="term" value="C:endomembrane system"/>
    <property type="evidence" value="ECO:0007669"/>
    <property type="project" value="UniProtKB-SubCell"/>
</dbReference>
<evidence type="ECO:0000259" key="7">
    <source>
        <dbReference type="Pfam" id="PF02656"/>
    </source>
</evidence>
<dbReference type="Proteomes" id="UP000034838">
    <property type="component" value="Unassembled WGS sequence"/>
</dbReference>
<dbReference type="EMBL" id="LBDA02000090">
    <property type="protein sequence ID" value="OIK23705.1"/>
    <property type="molecule type" value="Genomic_DNA"/>
</dbReference>
<feature type="region of interest" description="Disordered" evidence="5">
    <location>
        <begin position="1"/>
        <end position="24"/>
    </location>
</feature>
<organism evidence="8 9">
    <name type="scientific">Streptomyces malaysiense</name>
    <dbReference type="NCBI Taxonomy" id="1428626"/>
    <lineage>
        <taxon>Bacteria</taxon>
        <taxon>Bacillati</taxon>
        <taxon>Actinomycetota</taxon>
        <taxon>Actinomycetes</taxon>
        <taxon>Kitasatosporales</taxon>
        <taxon>Streptomycetaceae</taxon>
        <taxon>Streptomyces</taxon>
    </lineage>
</organism>
<dbReference type="RefSeq" id="WP_046426094.1">
    <property type="nucleotide sequence ID" value="NZ_LBDA02000090.1"/>
</dbReference>
<dbReference type="OrthoDB" id="4337961at2"/>
<dbReference type="InterPro" id="IPR003807">
    <property type="entry name" value="DUF202"/>
</dbReference>
<evidence type="ECO:0000256" key="3">
    <source>
        <dbReference type="ARBA" id="ARBA00022989"/>
    </source>
</evidence>
<evidence type="ECO:0000256" key="1">
    <source>
        <dbReference type="ARBA" id="ARBA00004127"/>
    </source>
</evidence>
<evidence type="ECO:0000313" key="9">
    <source>
        <dbReference type="Proteomes" id="UP000034838"/>
    </source>
</evidence>
<gene>
    <name evidence="8" type="ORF">VT52_030720</name>
</gene>
<dbReference type="AlphaFoldDB" id="A0A1J4PSH3"/>
<evidence type="ECO:0000256" key="6">
    <source>
        <dbReference type="SAM" id="Phobius"/>
    </source>
</evidence>
<evidence type="ECO:0000256" key="2">
    <source>
        <dbReference type="ARBA" id="ARBA00022692"/>
    </source>
</evidence>
<accession>A0A1J4PSH3</accession>
<comment type="caution">
    <text evidence="8">The sequence shown here is derived from an EMBL/GenBank/DDBJ whole genome shotgun (WGS) entry which is preliminary data.</text>
</comment>
<evidence type="ECO:0000313" key="8">
    <source>
        <dbReference type="EMBL" id="OIK23705.1"/>
    </source>
</evidence>
<keyword evidence="3 6" id="KW-1133">Transmembrane helix</keyword>
<evidence type="ECO:0000256" key="4">
    <source>
        <dbReference type="ARBA" id="ARBA00023136"/>
    </source>
</evidence>
<keyword evidence="2 6" id="KW-0812">Transmembrane</keyword>
<evidence type="ECO:0000256" key="5">
    <source>
        <dbReference type="SAM" id="MobiDB-lite"/>
    </source>
</evidence>